<dbReference type="EMBL" id="BPMK01000025">
    <property type="protein sequence ID" value="GIZ54056.1"/>
    <property type="molecule type" value="Genomic_DNA"/>
</dbReference>
<feature type="region of interest" description="Disordered" evidence="1">
    <location>
        <begin position="1"/>
        <end position="24"/>
    </location>
</feature>
<name>A0ABQ4QAF6_9BURK</name>
<feature type="compositionally biased region" description="Low complexity" evidence="1">
    <location>
        <begin position="164"/>
        <end position="179"/>
    </location>
</feature>
<evidence type="ECO:0000313" key="2">
    <source>
        <dbReference type="EMBL" id="GIZ54056.1"/>
    </source>
</evidence>
<feature type="region of interest" description="Disordered" evidence="1">
    <location>
        <begin position="164"/>
        <end position="226"/>
    </location>
</feature>
<sequence length="226" mass="24219">MTRQTKQKKETAPGPVPDDPKKVAFQQKQGETVHEALARSGIDPSVVALTAIGGYQVTVPKEHLHFSALQTALDQQSAAVQAGDFSRPEAMLTVHAHTLDAVFHNLLIRAQRSMDAGHNAAAETFMRMALKAQSQCRTSIEALAEIKFPKSATFIRQTNIAQQQQVNNGAAPAAGPTARPQEKNVTPTNELLEATHGERLDTGTTSKAGGSNPQLETVGAVKRAKK</sequence>
<protein>
    <submittedName>
        <fullName evidence="2">Uncharacterized protein</fullName>
    </submittedName>
</protein>
<comment type="caution">
    <text evidence="2">The sequence shown here is derived from an EMBL/GenBank/DDBJ whole genome shotgun (WGS) entry which is preliminary data.</text>
</comment>
<evidence type="ECO:0000313" key="3">
    <source>
        <dbReference type="Proteomes" id="UP000887222"/>
    </source>
</evidence>
<accession>A0ABQ4QAF6</accession>
<feature type="compositionally biased region" description="Polar residues" evidence="1">
    <location>
        <begin position="202"/>
        <end position="215"/>
    </location>
</feature>
<keyword evidence="3" id="KW-1185">Reference proteome</keyword>
<dbReference type="Proteomes" id="UP000887222">
    <property type="component" value="Unassembled WGS sequence"/>
</dbReference>
<organism evidence="2 3">
    <name type="scientific">Noviherbaspirillum aridicola</name>
    <dbReference type="NCBI Taxonomy" id="2849687"/>
    <lineage>
        <taxon>Bacteria</taxon>
        <taxon>Pseudomonadati</taxon>
        <taxon>Pseudomonadota</taxon>
        <taxon>Betaproteobacteria</taxon>
        <taxon>Burkholderiales</taxon>
        <taxon>Oxalobacteraceae</taxon>
        <taxon>Noviherbaspirillum</taxon>
    </lineage>
</organism>
<evidence type="ECO:0000256" key="1">
    <source>
        <dbReference type="SAM" id="MobiDB-lite"/>
    </source>
</evidence>
<dbReference type="RefSeq" id="WP_220810465.1">
    <property type="nucleotide sequence ID" value="NZ_BPMK01000025.1"/>
</dbReference>
<reference evidence="2 3" key="1">
    <citation type="journal article" date="2022" name="Int. J. Syst. Evol. Microbiol.">
        <title>Noviherbaspirillum aridicola sp. nov., isolated from an arid soil in Pakistan.</title>
        <authorList>
            <person name="Khan I.U."/>
            <person name="Saqib M."/>
            <person name="Amin A."/>
            <person name="Hussain F."/>
            <person name="Li L."/>
            <person name="Liu Y.H."/>
            <person name="Fang B.Z."/>
            <person name="Ahmed I."/>
            <person name="Li W.J."/>
        </authorList>
    </citation>
    <scope>NUCLEOTIDE SEQUENCE [LARGE SCALE GENOMIC DNA]</scope>
    <source>
        <strain evidence="2 3">NCCP-691</strain>
    </source>
</reference>
<proteinExistence type="predicted"/>
<gene>
    <name evidence="2" type="ORF">NCCP691_40700</name>
</gene>